<comment type="caution">
    <text evidence="7">Lacks conserved residue(s) required for the propagation of feature annotation.</text>
</comment>
<reference evidence="14" key="1">
    <citation type="submission" date="2025-08" db="UniProtKB">
        <authorList>
            <consortium name="RefSeq"/>
        </authorList>
    </citation>
    <scope>IDENTIFICATION</scope>
    <source>
        <tissue evidence="14">Whole sample</tissue>
    </source>
</reference>
<dbReference type="SMART" id="SM00235">
    <property type="entry name" value="ZnMc"/>
    <property type="match status" value="1"/>
</dbReference>
<dbReference type="GO" id="GO:0004222">
    <property type="term" value="F:metalloendopeptidase activity"/>
    <property type="evidence" value="ECO:0007669"/>
    <property type="project" value="UniProtKB-UniRule"/>
</dbReference>
<organism evidence="13 14">
    <name type="scientific">Crassostrea virginica</name>
    <name type="common">Eastern oyster</name>
    <dbReference type="NCBI Taxonomy" id="6565"/>
    <lineage>
        <taxon>Eukaryota</taxon>
        <taxon>Metazoa</taxon>
        <taxon>Spiralia</taxon>
        <taxon>Lophotrochozoa</taxon>
        <taxon>Mollusca</taxon>
        <taxon>Bivalvia</taxon>
        <taxon>Autobranchia</taxon>
        <taxon>Pteriomorphia</taxon>
        <taxon>Ostreida</taxon>
        <taxon>Ostreoidea</taxon>
        <taxon>Ostreidae</taxon>
        <taxon>Crassostrea</taxon>
    </lineage>
</organism>
<feature type="binding site" evidence="8">
    <location>
        <position position="304"/>
    </location>
    <ligand>
        <name>Zn(2+)</name>
        <dbReference type="ChEBI" id="CHEBI:29105"/>
        <note>catalytic</note>
    </ligand>
</feature>
<evidence type="ECO:0000256" key="1">
    <source>
        <dbReference type="ARBA" id="ARBA00022670"/>
    </source>
</evidence>
<evidence type="ECO:0000256" key="7">
    <source>
        <dbReference type="PROSITE-ProRule" id="PRU00059"/>
    </source>
</evidence>
<evidence type="ECO:0000259" key="12">
    <source>
        <dbReference type="PROSITE" id="PS51864"/>
    </source>
</evidence>
<dbReference type="InterPro" id="IPR001506">
    <property type="entry name" value="Peptidase_M12A"/>
</dbReference>
<evidence type="ECO:0000259" key="11">
    <source>
        <dbReference type="PROSITE" id="PS01180"/>
    </source>
</evidence>
<dbReference type="PROSITE" id="PS01180">
    <property type="entry name" value="CUB"/>
    <property type="match status" value="1"/>
</dbReference>
<name>A0A8B8AIY9_CRAVI</name>
<evidence type="ECO:0000256" key="10">
    <source>
        <dbReference type="SAM" id="MobiDB-lite"/>
    </source>
</evidence>
<protein>
    <recommendedName>
        <fullName evidence="9">Metalloendopeptidase</fullName>
        <ecNumber evidence="9">3.4.24.-</ecNumber>
    </recommendedName>
</protein>
<feature type="chain" id="PRO_5034847250" description="Metalloendopeptidase" evidence="9">
    <location>
        <begin position="18"/>
        <end position="561"/>
    </location>
</feature>
<accession>A0A8B8AIY9</accession>
<evidence type="ECO:0000256" key="3">
    <source>
        <dbReference type="ARBA" id="ARBA00022801"/>
    </source>
</evidence>
<dbReference type="InterPro" id="IPR006026">
    <property type="entry name" value="Peptidase_Metallo"/>
</dbReference>
<dbReference type="GO" id="GO:0008270">
    <property type="term" value="F:zinc ion binding"/>
    <property type="evidence" value="ECO:0007669"/>
    <property type="project" value="UniProtKB-UniRule"/>
</dbReference>
<dbReference type="GeneID" id="111102614"/>
<dbReference type="PROSITE" id="PS00022">
    <property type="entry name" value="EGF_1"/>
    <property type="match status" value="1"/>
</dbReference>
<keyword evidence="4 8" id="KW-0862">Zinc</keyword>
<evidence type="ECO:0000313" key="13">
    <source>
        <dbReference type="Proteomes" id="UP000694844"/>
    </source>
</evidence>
<dbReference type="Gene3D" id="2.60.120.290">
    <property type="entry name" value="Spermadhesin, CUB domain"/>
    <property type="match status" value="1"/>
</dbReference>
<dbReference type="SUPFAM" id="SSF49854">
    <property type="entry name" value="Spermadhesin, CUB domain"/>
    <property type="match status" value="1"/>
</dbReference>
<keyword evidence="1 8" id="KW-0645">Protease</keyword>
<evidence type="ECO:0000256" key="9">
    <source>
        <dbReference type="RuleBase" id="RU361183"/>
    </source>
</evidence>
<dbReference type="InterPro" id="IPR024079">
    <property type="entry name" value="MetalloPept_cat_dom_sf"/>
</dbReference>
<proteinExistence type="predicted"/>
<feature type="region of interest" description="Disordered" evidence="10">
    <location>
        <begin position="33"/>
        <end position="90"/>
    </location>
</feature>
<comment type="cofactor">
    <cofactor evidence="8 9">
        <name>Zn(2+)</name>
        <dbReference type="ChEBI" id="CHEBI:29105"/>
    </cofactor>
    <text evidence="8 9">Binds 1 zinc ion per subunit.</text>
</comment>
<dbReference type="PANTHER" id="PTHR10127:SF780">
    <property type="entry name" value="METALLOENDOPEPTIDASE"/>
    <property type="match status" value="1"/>
</dbReference>
<evidence type="ECO:0000256" key="4">
    <source>
        <dbReference type="ARBA" id="ARBA00022833"/>
    </source>
</evidence>
<dbReference type="InterPro" id="IPR000742">
    <property type="entry name" value="EGF"/>
</dbReference>
<sequence>MLKISIFLTVLVAFVATSRIVLDKTRSLGFQSVQQHADDPNPNGPSTSESSEEHETEEIKEEEYKEEEEEAGGEKEEEELEEEIEDDDEIEKVSLLESIDDVTKEFRNIRTNAEESTEEVETFQHAPSLKRSISRLDDMIYRANPELQEMLKRTLEDTDMIDGDIKLDEESAAELVRFYEENPQYLSLNLNGTRGMPQNDLGKRKIEQSSRSKWNLPIKYTIKDSKSRAVIKNAIRIWQEETCIRFQERTSVTPPGIIFRGDSSGCWSYIGKRASAANIINLGNGCQTMGIALHEIGHALGFYHEQARPDRDEYVTILSQNINPDKLKNFLIKPSSKTYSTLYDYGSIMHYRDEAFAKSSGLKTIKAKQPDYERTMGQRTALSFYDVKAMNYYYCQNKCTGGLSSSKCRNGGYKDPNNCNKCKCPEGYYGTSCVAVGPSRPLSTSCGQRYLSALKNYESLRSPGYTCDGYTTEAECSWRIRAPAGKRVRLYFRGTFDIACTKRCLDFVEVRLSRFAATGPRFCCSNRPTKFFTSTGSTMLVLFRTYSGLKKKGFEARYRYV</sequence>
<gene>
    <name evidence="14" type="primary">LOC111102614</name>
</gene>
<dbReference type="PANTHER" id="PTHR10127">
    <property type="entry name" value="DISCOIDIN, CUB, EGF, LAMININ , AND ZINC METALLOPROTEASE DOMAIN CONTAINING"/>
    <property type="match status" value="1"/>
</dbReference>
<evidence type="ECO:0000256" key="6">
    <source>
        <dbReference type="ARBA" id="ARBA00023157"/>
    </source>
</evidence>
<keyword evidence="5 8" id="KW-0482">Metalloprotease</keyword>
<dbReference type="OrthoDB" id="6156706at2759"/>
<dbReference type="GO" id="GO:0018996">
    <property type="term" value="P:molting cycle, collagen and cuticulin-based cuticle"/>
    <property type="evidence" value="ECO:0007669"/>
    <property type="project" value="InterPro"/>
</dbReference>
<dbReference type="SUPFAM" id="SSF55486">
    <property type="entry name" value="Metalloproteases ('zincins'), catalytic domain"/>
    <property type="match status" value="1"/>
</dbReference>
<feature type="compositionally biased region" description="Acidic residues" evidence="10">
    <location>
        <begin position="50"/>
        <end position="90"/>
    </location>
</feature>
<dbReference type="GO" id="GO:0006508">
    <property type="term" value="P:proteolysis"/>
    <property type="evidence" value="ECO:0007669"/>
    <property type="project" value="UniProtKB-KW"/>
</dbReference>
<evidence type="ECO:0000256" key="2">
    <source>
        <dbReference type="ARBA" id="ARBA00022723"/>
    </source>
</evidence>
<dbReference type="Pfam" id="PF00431">
    <property type="entry name" value="CUB"/>
    <property type="match status" value="1"/>
</dbReference>
<dbReference type="InterPro" id="IPR000859">
    <property type="entry name" value="CUB_dom"/>
</dbReference>
<dbReference type="AlphaFoldDB" id="A0A8B8AIY9"/>
<dbReference type="SMART" id="SM00042">
    <property type="entry name" value="CUB"/>
    <property type="match status" value="1"/>
</dbReference>
<feature type="binding site" evidence="8">
    <location>
        <position position="294"/>
    </location>
    <ligand>
        <name>Zn(2+)</name>
        <dbReference type="ChEBI" id="CHEBI:29105"/>
        <note>catalytic</note>
    </ligand>
</feature>
<dbReference type="EC" id="3.4.24.-" evidence="9"/>
<evidence type="ECO:0000313" key="14">
    <source>
        <dbReference type="RefSeq" id="XP_022291140.1"/>
    </source>
</evidence>
<evidence type="ECO:0000256" key="5">
    <source>
        <dbReference type="ARBA" id="ARBA00023049"/>
    </source>
</evidence>
<dbReference type="GO" id="GO:0005576">
    <property type="term" value="C:extracellular region"/>
    <property type="evidence" value="ECO:0007669"/>
    <property type="project" value="UniProtKB-SubCell"/>
</dbReference>
<dbReference type="Gene3D" id="3.40.390.10">
    <property type="entry name" value="Collagenase (Catalytic Domain)"/>
    <property type="match status" value="1"/>
</dbReference>
<dbReference type="PROSITE" id="PS51864">
    <property type="entry name" value="ASTACIN"/>
    <property type="match status" value="1"/>
</dbReference>
<keyword evidence="9" id="KW-0732">Signal</keyword>
<dbReference type="CDD" id="cd04280">
    <property type="entry name" value="ZnMc_astacin_like"/>
    <property type="match status" value="1"/>
</dbReference>
<keyword evidence="6" id="KW-1015">Disulfide bond</keyword>
<keyword evidence="3 8" id="KW-0378">Hydrolase</keyword>
<dbReference type="Proteomes" id="UP000694844">
    <property type="component" value="Chromosome 7"/>
</dbReference>
<feature type="active site" evidence="8">
    <location>
        <position position="295"/>
    </location>
</feature>
<dbReference type="Pfam" id="PF01400">
    <property type="entry name" value="Astacin"/>
    <property type="match status" value="1"/>
</dbReference>
<keyword evidence="13" id="KW-1185">Reference proteome</keyword>
<feature type="signal peptide" evidence="9">
    <location>
        <begin position="1"/>
        <end position="17"/>
    </location>
</feature>
<dbReference type="InterPro" id="IPR035914">
    <property type="entry name" value="Sperma_CUB_dom_sf"/>
</dbReference>
<feature type="domain" description="Peptidase M12A" evidence="12">
    <location>
        <begin position="204"/>
        <end position="396"/>
    </location>
</feature>
<dbReference type="KEGG" id="cvn:111102614"/>
<dbReference type="CDD" id="cd00041">
    <property type="entry name" value="CUB"/>
    <property type="match status" value="1"/>
</dbReference>
<dbReference type="InterPro" id="IPR034035">
    <property type="entry name" value="Astacin-like_dom"/>
</dbReference>
<dbReference type="RefSeq" id="XP_022291140.1">
    <property type="nucleotide sequence ID" value="XM_022435432.1"/>
</dbReference>
<dbReference type="PROSITE" id="PS01186">
    <property type="entry name" value="EGF_2"/>
    <property type="match status" value="1"/>
</dbReference>
<feature type="domain" description="CUB" evidence="11">
    <location>
        <begin position="446"/>
        <end position="561"/>
    </location>
</feature>
<evidence type="ECO:0000256" key="8">
    <source>
        <dbReference type="PROSITE-ProRule" id="PRU01211"/>
    </source>
</evidence>
<keyword evidence="2 8" id="KW-0479">Metal-binding</keyword>
<dbReference type="PRINTS" id="PR00480">
    <property type="entry name" value="ASTACIN"/>
</dbReference>
<feature type="binding site" evidence="8">
    <location>
        <position position="298"/>
    </location>
    <ligand>
        <name>Zn(2+)</name>
        <dbReference type="ChEBI" id="CHEBI:29105"/>
        <note>catalytic</note>
    </ligand>
</feature>